<organism evidence="1 2">
    <name type="scientific">Holotrichia oblita</name>
    <name type="common">Chafer beetle</name>
    <dbReference type="NCBI Taxonomy" id="644536"/>
    <lineage>
        <taxon>Eukaryota</taxon>
        <taxon>Metazoa</taxon>
        <taxon>Ecdysozoa</taxon>
        <taxon>Arthropoda</taxon>
        <taxon>Hexapoda</taxon>
        <taxon>Insecta</taxon>
        <taxon>Pterygota</taxon>
        <taxon>Neoptera</taxon>
        <taxon>Endopterygota</taxon>
        <taxon>Coleoptera</taxon>
        <taxon>Polyphaga</taxon>
        <taxon>Scarabaeiformia</taxon>
        <taxon>Scarabaeidae</taxon>
        <taxon>Melolonthinae</taxon>
        <taxon>Holotrichia</taxon>
    </lineage>
</organism>
<comment type="caution">
    <text evidence="1">The sequence shown here is derived from an EMBL/GenBank/DDBJ whole genome shotgun (WGS) entry which is preliminary data.</text>
</comment>
<accession>A0ACB9SKZ3</accession>
<evidence type="ECO:0000313" key="2">
    <source>
        <dbReference type="Proteomes" id="UP001056778"/>
    </source>
</evidence>
<dbReference type="Proteomes" id="UP001056778">
    <property type="component" value="Chromosome 9"/>
</dbReference>
<name>A0ACB9SKZ3_HOLOL</name>
<sequence>MASNNSVFLTIVNDLLEDSSSSSSENEEEMEIILKSKRFKTDKIANYLDVINCYSDDQFKKHFRLNKNTYELLLNIFKNSVQYSTYSKEDHGGSARLGADVHILSFLWFASNKSVLRDVSERFNIGESTLQRIIDRVIEFLLEIAKTIIKFPNTEEEMSKSAENFYKLSGFPDVIGCIDGTAIPIRTPKHKIKSIYCNRHDMPSITSQGICDAKLKFIDAFTGPPGKIHDSRVLKLSFIGNKLPGICGKYHLLGDGAYAIREYLITPYRDFGLSASQQILIESWQLQGCNFCAEIELKKEKMDMIKETIKNYQIHLEEKAAMRQIKKKNKDSGKPIICFDLENVLSCPKAEIKNVSYRSKLNVYNMTAHLTENNSVYCAICTEAYHGRGGNDIASAVYKIICSVLKDHPEYEKFIMWSDSCVPQHRNSMMSFAIAHVIQIRPVMDS</sequence>
<evidence type="ECO:0000313" key="1">
    <source>
        <dbReference type="EMBL" id="KAI4455692.1"/>
    </source>
</evidence>
<protein>
    <submittedName>
        <fullName evidence="1">Uncharacterized protein</fullName>
    </submittedName>
</protein>
<reference evidence="1" key="1">
    <citation type="submission" date="2022-04" db="EMBL/GenBank/DDBJ databases">
        <title>Chromosome-scale genome assembly of Holotrichia oblita Faldermann.</title>
        <authorList>
            <person name="Rongchong L."/>
        </authorList>
    </citation>
    <scope>NUCLEOTIDE SEQUENCE</scope>
    <source>
        <strain evidence="1">81SQS9</strain>
    </source>
</reference>
<gene>
    <name evidence="1" type="ORF">MML48_9g00008708</name>
</gene>
<proteinExistence type="predicted"/>
<dbReference type="EMBL" id="CM043023">
    <property type="protein sequence ID" value="KAI4455692.1"/>
    <property type="molecule type" value="Genomic_DNA"/>
</dbReference>
<keyword evidence="2" id="KW-1185">Reference proteome</keyword>